<organism evidence="3 4">
    <name type="scientific">Rhizobium quercicola</name>
    <dbReference type="NCBI Taxonomy" id="2901226"/>
    <lineage>
        <taxon>Bacteria</taxon>
        <taxon>Pseudomonadati</taxon>
        <taxon>Pseudomonadota</taxon>
        <taxon>Alphaproteobacteria</taxon>
        <taxon>Hyphomicrobiales</taxon>
        <taxon>Rhizobiaceae</taxon>
        <taxon>Rhizobium/Agrobacterium group</taxon>
        <taxon>Rhizobium</taxon>
    </lineage>
</organism>
<evidence type="ECO:0000256" key="2">
    <source>
        <dbReference type="SAM" id="SignalP"/>
    </source>
</evidence>
<feature type="chain" id="PRO_5040919455" evidence="2">
    <location>
        <begin position="28"/>
        <end position="154"/>
    </location>
</feature>
<proteinExistence type="predicted"/>
<gene>
    <name evidence="3" type="ORF">LRX75_05770</name>
</gene>
<name>A0A9X1NQI7_9HYPH</name>
<accession>A0A9X1NQI7</accession>
<comment type="caution">
    <text evidence="3">The sequence shown here is derived from an EMBL/GenBank/DDBJ whole genome shotgun (WGS) entry which is preliminary data.</text>
</comment>
<evidence type="ECO:0000313" key="3">
    <source>
        <dbReference type="EMBL" id="MCD7108548.1"/>
    </source>
</evidence>
<protein>
    <submittedName>
        <fullName evidence="3">Uncharacterized protein</fullName>
    </submittedName>
</protein>
<keyword evidence="2" id="KW-0732">Signal</keyword>
<evidence type="ECO:0000313" key="4">
    <source>
        <dbReference type="Proteomes" id="UP001139089"/>
    </source>
</evidence>
<dbReference type="Proteomes" id="UP001139089">
    <property type="component" value="Unassembled WGS sequence"/>
</dbReference>
<dbReference type="EMBL" id="JAJOZR010000003">
    <property type="protein sequence ID" value="MCD7108548.1"/>
    <property type="molecule type" value="Genomic_DNA"/>
</dbReference>
<reference evidence="3" key="1">
    <citation type="submission" date="2021-12" db="EMBL/GenBank/DDBJ databases">
        <authorList>
            <person name="Li Y."/>
        </authorList>
    </citation>
    <scope>NUCLEOTIDE SEQUENCE</scope>
    <source>
        <strain evidence="3">DKSPLA3</strain>
    </source>
</reference>
<feature type="signal peptide" evidence="2">
    <location>
        <begin position="1"/>
        <end position="27"/>
    </location>
</feature>
<keyword evidence="4" id="KW-1185">Reference proteome</keyword>
<dbReference type="RefSeq" id="WP_231812667.1">
    <property type="nucleotide sequence ID" value="NZ_JAJOZR010000003.1"/>
</dbReference>
<evidence type="ECO:0000256" key="1">
    <source>
        <dbReference type="SAM" id="MobiDB-lite"/>
    </source>
</evidence>
<feature type="region of interest" description="Disordered" evidence="1">
    <location>
        <begin position="132"/>
        <end position="154"/>
    </location>
</feature>
<sequence>MPNRRLPPRRVSLALVALLAGVGPALAQEPAPGRYSMQKTDTGIARLDTQTGEVTLCQEKAGDLVCRMAADERTAYDLELDLLEKRVEALEKAGKDATSGVSPRLPTQEDIDQTMGIMDRMIRSFMGIARDFGREWQGEETPPAPEPDGDLRKT</sequence>
<dbReference type="AlphaFoldDB" id="A0A9X1NQI7"/>